<proteinExistence type="predicted"/>
<protein>
    <submittedName>
        <fullName evidence="2">Uncharacterized protein</fullName>
    </submittedName>
</protein>
<dbReference type="AlphaFoldDB" id="A0A7J6V4L4"/>
<dbReference type="Proteomes" id="UP000554482">
    <property type="component" value="Unassembled WGS sequence"/>
</dbReference>
<evidence type="ECO:0000313" key="3">
    <source>
        <dbReference type="Proteomes" id="UP000554482"/>
    </source>
</evidence>
<organism evidence="2 3">
    <name type="scientific">Thalictrum thalictroides</name>
    <name type="common">Rue-anemone</name>
    <name type="synonym">Anemone thalictroides</name>
    <dbReference type="NCBI Taxonomy" id="46969"/>
    <lineage>
        <taxon>Eukaryota</taxon>
        <taxon>Viridiplantae</taxon>
        <taxon>Streptophyta</taxon>
        <taxon>Embryophyta</taxon>
        <taxon>Tracheophyta</taxon>
        <taxon>Spermatophyta</taxon>
        <taxon>Magnoliopsida</taxon>
        <taxon>Ranunculales</taxon>
        <taxon>Ranunculaceae</taxon>
        <taxon>Thalictroideae</taxon>
        <taxon>Thalictrum</taxon>
    </lineage>
</organism>
<gene>
    <name evidence="2" type="ORF">FRX31_030560</name>
</gene>
<reference evidence="2 3" key="1">
    <citation type="submission" date="2020-06" db="EMBL/GenBank/DDBJ databases">
        <title>Transcriptomic and genomic resources for Thalictrum thalictroides and T. hernandezii: Facilitating candidate gene discovery in an emerging model plant lineage.</title>
        <authorList>
            <person name="Arias T."/>
            <person name="Riano-Pachon D.M."/>
            <person name="Di Stilio V.S."/>
        </authorList>
    </citation>
    <scope>NUCLEOTIDE SEQUENCE [LARGE SCALE GENOMIC DNA]</scope>
    <source>
        <strain evidence="3">cv. WT478/WT964</strain>
        <tissue evidence="2">Leaves</tissue>
    </source>
</reference>
<dbReference type="OrthoDB" id="1997670at2759"/>
<feature type="non-terminal residue" evidence="2">
    <location>
        <position position="1"/>
    </location>
</feature>
<comment type="caution">
    <text evidence="2">The sequence shown here is derived from an EMBL/GenBank/DDBJ whole genome shotgun (WGS) entry which is preliminary data.</text>
</comment>
<dbReference type="EMBL" id="JABWDY010038245">
    <property type="protein sequence ID" value="KAF5179853.1"/>
    <property type="molecule type" value="Genomic_DNA"/>
</dbReference>
<sequence length="393" mass="44550">MEPFSSPTNPDSMILDKIPLWLCFDGLLLEHYNRITVGRVASAAGSVVLILPEDGLPKNNDGFRAKVKVDVNRQIKKGTYAESIERGDTWVTFQYPNLPTLHCKKCERVGHQKHTFTFSSLQDPTKVVQGKEIHNRSTQMEDVSQADWPHKQMPDQTLNQPMDLEINQDCQNVLEETIHTKPIDQSNQTLHIWGHAGNLDKVEQRKFNLGSRRSGKAHANLTQPTPITDPLLLSHSIRITEIPSSLLITLDDETGSQPSKRKRRSSIQKKNQTFTNKDQISHEQMIELLSIPSFSNKLVPCGLLSPIISHLFPQWGSHHISHQIACSSQFENTDEWGNTHYIQRNNEFIRNAYTNNSEISKVNTQLHLGLNQISENPTQSLQLDSPTSVIHSE</sequence>
<evidence type="ECO:0000313" key="2">
    <source>
        <dbReference type="EMBL" id="KAF5179853.1"/>
    </source>
</evidence>
<accession>A0A7J6V4L4</accession>
<name>A0A7J6V4L4_THATH</name>
<evidence type="ECO:0000256" key="1">
    <source>
        <dbReference type="SAM" id="MobiDB-lite"/>
    </source>
</evidence>
<keyword evidence="3" id="KW-1185">Reference proteome</keyword>
<feature type="region of interest" description="Disordered" evidence="1">
    <location>
        <begin position="251"/>
        <end position="275"/>
    </location>
</feature>